<evidence type="ECO:0000313" key="2">
    <source>
        <dbReference type="Proteomes" id="UP000824120"/>
    </source>
</evidence>
<accession>A0A9J6AAY7</accession>
<sequence length="64" mass="7256">MYPLAEHPYFTWSKFKKISTDSSFLTWTTKMTRSKMDFTINTVALSEMIATPFIAANLSVSVAT</sequence>
<dbReference type="AlphaFoldDB" id="A0A9J6AAY7"/>
<protein>
    <submittedName>
        <fullName evidence="1">Uncharacterized protein</fullName>
    </submittedName>
</protein>
<proteinExistence type="predicted"/>
<organism evidence="1 2">
    <name type="scientific">Solanum commersonii</name>
    <name type="common">Commerson's wild potato</name>
    <name type="synonym">Commerson's nightshade</name>
    <dbReference type="NCBI Taxonomy" id="4109"/>
    <lineage>
        <taxon>Eukaryota</taxon>
        <taxon>Viridiplantae</taxon>
        <taxon>Streptophyta</taxon>
        <taxon>Embryophyta</taxon>
        <taxon>Tracheophyta</taxon>
        <taxon>Spermatophyta</taxon>
        <taxon>Magnoliopsida</taxon>
        <taxon>eudicotyledons</taxon>
        <taxon>Gunneridae</taxon>
        <taxon>Pentapetalae</taxon>
        <taxon>asterids</taxon>
        <taxon>lamiids</taxon>
        <taxon>Solanales</taxon>
        <taxon>Solanaceae</taxon>
        <taxon>Solanoideae</taxon>
        <taxon>Solaneae</taxon>
        <taxon>Solanum</taxon>
    </lineage>
</organism>
<reference evidence="1 2" key="1">
    <citation type="submission" date="2020-09" db="EMBL/GenBank/DDBJ databases">
        <title>De no assembly of potato wild relative species, Solanum commersonii.</title>
        <authorList>
            <person name="Cho K."/>
        </authorList>
    </citation>
    <scope>NUCLEOTIDE SEQUENCE [LARGE SCALE GENOMIC DNA]</scope>
    <source>
        <strain evidence="1">LZ3.2</strain>
        <tissue evidence="1">Leaf</tissue>
    </source>
</reference>
<dbReference type="Proteomes" id="UP000824120">
    <property type="component" value="Chromosome 2"/>
</dbReference>
<dbReference type="EMBL" id="JACXVP010000002">
    <property type="protein sequence ID" value="KAG5621459.1"/>
    <property type="molecule type" value="Genomic_DNA"/>
</dbReference>
<keyword evidence="2" id="KW-1185">Reference proteome</keyword>
<evidence type="ECO:0000313" key="1">
    <source>
        <dbReference type="EMBL" id="KAG5621459.1"/>
    </source>
</evidence>
<dbReference type="OrthoDB" id="10510983at2759"/>
<comment type="caution">
    <text evidence="1">The sequence shown here is derived from an EMBL/GenBank/DDBJ whole genome shotgun (WGS) entry which is preliminary data.</text>
</comment>
<name>A0A9J6AAY7_SOLCO</name>
<gene>
    <name evidence="1" type="ORF">H5410_006677</name>
</gene>